<comment type="caution">
    <text evidence="10">The sequence shown here is derived from an EMBL/GenBank/DDBJ whole genome shotgun (WGS) entry which is preliminary data.</text>
</comment>
<evidence type="ECO:0000313" key="10">
    <source>
        <dbReference type="EMBL" id="MDT0327843.1"/>
    </source>
</evidence>
<dbReference type="Pfam" id="PF00970">
    <property type="entry name" value="FAD_binding_6"/>
    <property type="match status" value="1"/>
</dbReference>
<sequence>MYGLGALANRLVPLLGGLGPGHPPLPPPPGLRVRVERVTRPAPDVAEIVLVPERPEGPLPAWQPGHHVDVVLDPDTVRQYSLCGDPGDRSRYRIAVRRIPDGVGSSRLHALEPGDVIGLRGPRNAFPFARAKRYLFVAGGIGITPILPMVAHAHRAGVPFRVVYTGRSRASMPFLDELPEGADVTVHPDDEYGTPDADVIVRDPAPGTAVYVCGPPPLIAAVRARVGPENPVFSERFSPAPVVDGREFEIRLGEDGPVVTVPADETALDVIRRVRPRTPYSCRQGFCGACRVGLLRGDPEHRDRPTGGSPRGEEFALCVSRAAEGAHIVVDL</sequence>
<dbReference type="GO" id="GO:0016491">
    <property type="term" value="F:oxidoreductase activity"/>
    <property type="evidence" value="ECO:0007669"/>
    <property type="project" value="UniProtKB-KW"/>
</dbReference>
<dbReference type="RefSeq" id="WP_311510729.1">
    <property type="nucleotide sequence ID" value="NZ_JAVREP010000002.1"/>
</dbReference>
<feature type="domain" description="2Fe-2S ferredoxin-type" evidence="8">
    <location>
        <begin position="248"/>
        <end position="332"/>
    </location>
</feature>
<dbReference type="Gene3D" id="3.40.50.80">
    <property type="entry name" value="Nucleotide-binding domain of ferredoxin-NADP reductase (FNR) module"/>
    <property type="match status" value="1"/>
</dbReference>
<dbReference type="PANTHER" id="PTHR47354">
    <property type="entry name" value="NADH OXIDOREDUCTASE HCR"/>
    <property type="match status" value="1"/>
</dbReference>
<evidence type="ECO:0000256" key="7">
    <source>
        <dbReference type="ARBA" id="ARBA00023014"/>
    </source>
</evidence>
<dbReference type="PANTHER" id="PTHR47354:SF1">
    <property type="entry name" value="CARNITINE MONOOXYGENASE REDUCTASE SUBUNIT"/>
    <property type="match status" value="1"/>
</dbReference>
<dbReference type="InterPro" id="IPR001041">
    <property type="entry name" value="2Fe-2S_ferredoxin-type"/>
</dbReference>
<evidence type="ECO:0000256" key="4">
    <source>
        <dbReference type="ARBA" id="ARBA00022723"/>
    </source>
</evidence>
<evidence type="ECO:0000259" key="9">
    <source>
        <dbReference type="PROSITE" id="PS51384"/>
    </source>
</evidence>
<keyword evidence="3" id="KW-0001">2Fe-2S</keyword>
<dbReference type="InterPro" id="IPR017938">
    <property type="entry name" value="Riboflavin_synthase-like_b-brl"/>
</dbReference>
<evidence type="ECO:0000259" key="8">
    <source>
        <dbReference type="PROSITE" id="PS51085"/>
    </source>
</evidence>
<dbReference type="SUPFAM" id="SSF63380">
    <property type="entry name" value="Riboflavin synthase domain-like"/>
    <property type="match status" value="1"/>
</dbReference>
<dbReference type="EMBL" id="JAVREP010000002">
    <property type="protein sequence ID" value="MDT0327843.1"/>
    <property type="molecule type" value="Genomic_DNA"/>
</dbReference>
<dbReference type="Pfam" id="PF00111">
    <property type="entry name" value="Fer2"/>
    <property type="match status" value="1"/>
</dbReference>
<keyword evidence="7" id="KW-0411">Iron-sulfur</keyword>
<keyword evidence="5 10" id="KW-0560">Oxidoreductase</keyword>
<dbReference type="Gene3D" id="3.10.20.30">
    <property type="match status" value="1"/>
</dbReference>
<dbReference type="CDD" id="cd06185">
    <property type="entry name" value="PDR_like"/>
    <property type="match status" value="1"/>
</dbReference>
<dbReference type="InterPro" id="IPR006058">
    <property type="entry name" value="2Fe2S_fd_BS"/>
</dbReference>
<dbReference type="PROSITE" id="PS00197">
    <property type="entry name" value="2FE2S_FER_1"/>
    <property type="match status" value="1"/>
</dbReference>
<keyword evidence="11" id="KW-1185">Reference proteome</keyword>
<dbReference type="EC" id="1.-.-.-" evidence="10"/>
<organism evidence="10 11">
    <name type="scientific">Nocardiopsis lambiniae</name>
    <dbReference type="NCBI Taxonomy" id="3075539"/>
    <lineage>
        <taxon>Bacteria</taxon>
        <taxon>Bacillati</taxon>
        <taxon>Actinomycetota</taxon>
        <taxon>Actinomycetes</taxon>
        <taxon>Streptosporangiales</taxon>
        <taxon>Nocardiopsidaceae</taxon>
        <taxon>Nocardiopsis</taxon>
    </lineage>
</organism>
<evidence type="ECO:0000256" key="1">
    <source>
        <dbReference type="ARBA" id="ARBA00001974"/>
    </source>
</evidence>
<gene>
    <name evidence="10" type="ORF">RM479_05390</name>
</gene>
<reference evidence="11" key="1">
    <citation type="submission" date="2023-07" db="EMBL/GenBank/DDBJ databases">
        <title>30 novel species of actinomycetes from the DSMZ collection.</title>
        <authorList>
            <person name="Nouioui I."/>
        </authorList>
    </citation>
    <scope>NUCLEOTIDE SEQUENCE [LARGE SCALE GENOMIC DNA]</scope>
    <source>
        <strain evidence="11">DSM 44743</strain>
    </source>
</reference>
<dbReference type="SUPFAM" id="SSF52343">
    <property type="entry name" value="Ferredoxin reductase-like, C-terminal NADP-linked domain"/>
    <property type="match status" value="1"/>
</dbReference>
<dbReference type="InterPro" id="IPR036010">
    <property type="entry name" value="2Fe-2S_ferredoxin-like_sf"/>
</dbReference>
<dbReference type="CDD" id="cd00207">
    <property type="entry name" value="fer2"/>
    <property type="match status" value="1"/>
</dbReference>
<evidence type="ECO:0000313" key="11">
    <source>
        <dbReference type="Proteomes" id="UP001183390"/>
    </source>
</evidence>
<feature type="domain" description="FAD-binding FR-type" evidence="9">
    <location>
        <begin position="28"/>
        <end position="129"/>
    </location>
</feature>
<dbReference type="InterPro" id="IPR012675">
    <property type="entry name" value="Beta-grasp_dom_sf"/>
</dbReference>
<evidence type="ECO:0000256" key="6">
    <source>
        <dbReference type="ARBA" id="ARBA00023004"/>
    </source>
</evidence>
<dbReference type="InterPro" id="IPR017927">
    <property type="entry name" value="FAD-bd_FR_type"/>
</dbReference>
<protein>
    <submittedName>
        <fullName evidence="10">PDR/VanB family oxidoreductase</fullName>
        <ecNumber evidence="10">1.-.-.-</ecNumber>
    </submittedName>
</protein>
<name>A0ABU2M5C7_9ACTN</name>
<dbReference type="InterPro" id="IPR039261">
    <property type="entry name" value="FNR_nucleotide-bd"/>
</dbReference>
<dbReference type="InterPro" id="IPR050415">
    <property type="entry name" value="MRET"/>
</dbReference>
<dbReference type="PROSITE" id="PS51085">
    <property type="entry name" value="2FE2S_FER_2"/>
    <property type="match status" value="1"/>
</dbReference>
<keyword evidence="6" id="KW-0408">Iron</keyword>
<evidence type="ECO:0000256" key="3">
    <source>
        <dbReference type="ARBA" id="ARBA00022714"/>
    </source>
</evidence>
<dbReference type="PRINTS" id="PR00409">
    <property type="entry name" value="PHDIOXRDTASE"/>
</dbReference>
<accession>A0ABU2M5C7</accession>
<dbReference type="PROSITE" id="PS51384">
    <property type="entry name" value="FAD_FR"/>
    <property type="match status" value="1"/>
</dbReference>
<proteinExistence type="predicted"/>
<keyword evidence="2" id="KW-0285">Flavoprotein</keyword>
<dbReference type="Proteomes" id="UP001183390">
    <property type="component" value="Unassembled WGS sequence"/>
</dbReference>
<keyword evidence="4" id="KW-0479">Metal-binding</keyword>
<evidence type="ECO:0000256" key="5">
    <source>
        <dbReference type="ARBA" id="ARBA00023002"/>
    </source>
</evidence>
<evidence type="ECO:0000256" key="2">
    <source>
        <dbReference type="ARBA" id="ARBA00022630"/>
    </source>
</evidence>
<comment type="cofactor">
    <cofactor evidence="1">
        <name>FAD</name>
        <dbReference type="ChEBI" id="CHEBI:57692"/>
    </cofactor>
</comment>
<dbReference type="SUPFAM" id="SSF54292">
    <property type="entry name" value="2Fe-2S ferredoxin-like"/>
    <property type="match status" value="1"/>
</dbReference>
<dbReference type="InterPro" id="IPR008333">
    <property type="entry name" value="Cbr1-like_FAD-bd_dom"/>
</dbReference>
<dbReference type="Gene3D" id="2.40.30.10">
    <property type="entry name" value="Translation factors"/>
    <property type="match status" value="1"/>
</dbReference>